<gene>
    <name evidence="1" type="ORF">SPARVUS_LOCUS3446661</name>
</gene>
<sequence>DFAFQGRRTVCKQNSFPLSQLLHTALHGCSQHSHTKQCAHSEAKTHGPIVKTLPAQLTL</sequence>
<keyword evidence="2" id="KW-1185">Reference proteome</keyword>
<proteinExistence type="predicted"/>
<accession>A0ABN9BQS3</accession>
<dbReference type="EMBL" id="CATNWA010005439">
    <property type="protein sequence ID" value="CAI9550046.1"/>
    <property type="molecule type" value="Genomic_DNA"/>
</dbReference>
<evidence type="ECO:0000313" key="1">
    <source>
        <dbReference type="EMBL" id="CAI9550046.1"/>
    </source>
</evidence>
<organism evidence="1 2">
    <name type="scientific">Staurois parvus</name>
    <dbReference type="NCBI Taxonomy" id="386267"/>
    <lineage>
        <taxon>Eukaryota</taxon>
        <taxon>Metazoa</taxon>
        <taxon>Chordata</taxon>
        <taxon>Craniata</taxon>
        <taxon>Vertebrata</taxon>
        <taxon>Euteleostomi</taxon>
        <taxon>Amphibia</taxon>
        <taxon>Batrachia</taxon>
        <taxon>Anura</taxon>
        <taxon>Neobatrachia</taxon>
        <taxon>Ranoidea</taxon>
        <taxon>Ranidae</taxon>
        <taxon>Staurois</taxon>
    </lineage>
</organism>
<feature type="non-terminal residue" evidence="1">
    <location>
        <position position="1"/>
    </location>
</feature>
<dbReference type="Proteomes" id="UP001162483">
    <property type="component" value="Unassembled WGS sequence"/>
</dbReference>
<protein>
    <submittedName>
        <fullName evidence="1">Uncharacterized protein</fullName>
    </submittedName>
</protein>
<reference evidence="1" key="1">
    <citation type="submission" date="2023-05" db="EMBL/GenBank/DDBJ databases">
        <authorList>
            <person name="Stuckert A."/>
        </authorList>
    </citation>
    <scope>NUCLEOTIDE SEQUENCE</scope>
</reference>
<comment type="caution">
    <text evidence="1">The sequence shown here is derived from an EMBL/GenBank/DDBJ whole genome shotgun (WGS) entry which is preliminary data.</text>
</comment>
<evidence type="ECO:0000313" key="2">
    <source>
        <dbReference type="Proteomes" id="UP001162483"/>
    </source>
</evidence>
<name>A0ABN9BQS3_9NEOB</name>